<sequence>MEAQQFTALSSDYDPNILQLLIDPENSNQTLISDSQFAEELQLQEAIVASFTTPPTPHNFSSQDHQKQSSIEIGESSQSSCEICAERKENDEMFPLQCCSDKFCRECISKHVSITIKKRTTILNQDITCPGLDCKGKLIIDECREILPKDVLTTWEDVICESMIPDSQKIYCPYKNCSALLIDDGYQGVITEAECPFCRRLFCARCRVPWHCGVDCEEFLRLSENERGSEDLMVHELAKKNKWQRCPKCKFFVEKNEGCLHMTCRCGFQFCYGCGATWGSSHGGCQ</sequence>
<dbReference type="InterPro" id="IPR031127">
    <property type="entry name" value="E3_UB_ligase_RBR"/>
</dbReference>
<dbReference type="Gene3D" id="1.20.120.1750">
    <property type="match status" value="1"/>
</dbReference>
<reference evidence="16" key="1">
    <citation type="journal article" date="2018" name="Gigascience">
        <title>Genome assembly of the Pink Ipe (Handroanthus impetiginosus, Bignoniaceae), a highly valued, ecologically keystone Neotropical timber forest tree.</title>
        <authorList>
            <person name="Silva-Junior O.B."/>
            <person name="Grattapaglia D."/>
            <person name="Novaes E."/>
            <person name="Collevatti R.G."/>
        </authorList>
    </citation>
    <scope>NUCLEOTIDE SEQUENCE [LARGE SCALE GENOMIC DNA]</scope>
    <source>
        <strain evidence="16">cv. UFG-1</strain>
    </source>
</reference>
<dbReference type="CDD" id="cd22582">
    <property type="entry name" value="BRcat_RBR_unk"/>
    <property type="match status" value="1"/>
</dbReference>
<evidence type="ECO:0000259" key="13">
    <source>
        <dbReference type="PROSITE" id="PS50089"/>
    </source>
</evidence>
<dbReference type="SUPFAM" id="SSF57850">
    <property type="entry name" value="RING/U-box"/>
    <property type="match status" value="3"/>
</dbReference>
<evidence type="ECO:0000256" key="11">
    <source>
        <dbReference type="ARBA" id="ARBA00022833"/>
    </source>
</evidence>
<keyword evidence="15" id="KW-0436">Ligase</keyword>
<evidence type="ECO:0000256" key="7">
    <source>
        <dbReference type="ARBA" id="ARBA00022723"/>
    </source>
</evidence>
<gene>
    <name evidence="15" type="ORF">CDL12_02166</name>
</gene>
<comment type="function">
    <text evidence="3">Might act as an E3 ubiquitin-protein ligase, or as part of E3 complex, which accepts ubiquitin from specific E2 ubiquitin-conjugating enzymes and then transfers it to substrates.</text>
</comment>
<feature type="domain" description="RING-type" evidence="13">
    <location>
        <begin position="81"/>
        <end position="130"/>
    </location>
</feature>
<keyword evidence="10" id="KW-0833">Ubl conjugation pathway</keyword>
<dbReference type="OrthoDB" id="10009520at2759"/>
<keyword evidence="6" id="KW-0808">Transferase</keyword>
<accession>A0A2G9I5Q3</accession>
<dbReference type="GO" id="GO:0016567">
    <property type="term" value="P:protein ubiquitination"/>
    <property type="evidence" value="ECO:0007669"/>
    <property type="project" value="UniProtKB-UniPathway"/>
</dbReference>
<keyword evidence="7" id="KW-0479">Metal-binding</keyword>
<comment type="caution">
    <text evidence="15">The sequence shown here is derived from an EMBL/GenBank/DDBJ whole genome shotgun (WGS) entry which is preliminary data.</text>
</comment>
<dbReference type="InterPro" id="IPR013083">
    <property type="entry name" value="Znf_RING/FYVE/PHD"/>
</dbReference>
<proteinExistence type="inferred from homology"/>
<feature type="domain" description="RING-type" evidence="14">
    <location>
        <begin position="77"/>
        <end position="286"/>
    </location>
</feature>
<evidence type="ECO:0000313" key="15">
    <source>
        <dbReference type="EMBL" id="PIN25091.1"/>
    </source>
</evidence>
<evidence type="ECO:0000256" key="4">
    <source>
        <dbReference type="ARBA" id="ARBA00005884"/>
    </source>
</evidence>
<dbReference type="PROSITE" id="PS50089">
    <property type="entry name" value="ZF_RING_2"/>
    <property type="match status" value="1"/>
</dbReference>
<dbReference type="Gene3D" id="3.30.40.10">
    <property type="entry name" value="Zinc/RING finger domain, C3HC4 (zinc finger)"/>
    <property type="match status" value="1"/>
</dbReference>
<dbReference type="STRING" id="429701.A0A2G9I5Q3"/>
<dbReference type="InterPro" id="IPR001841">
    <property type="entry name" value="Znf_RING"/>
</dbReference>
<protein>
    <recommendedName>
        <fullName evidence="5">RBR-type E3 ubiquitin transferase</fullName>
        <ecNumber evidence="5">2.3.2.31</ecNumber>
    </recommendedName>
</protein>
<keyword evidence="9 12" id="KW-0863">Zinc-finger</keyword>
<dbReference type="Pfam" id="PF01485">
    <property type="entry name" value="IBR"/>
    <property type="match status" value="2"/>
</dbReference>
<dbReference type="CDD" id="cd22584">
    <property type="entry name" value="Rcat_RBR_unk"/>
    <property type="match status" value="1"/>
</dbReference>
<keyword evidence="8" id="KW-0677">Repeat</keyword>
<dbReference type="EC" id="2.3.2.31" evidence="5"/>
<organism evidence="15 16">
    <name type="scientific">Handroanthus impetiginosus</name>
    <dbReference type="NCBI Taxonomy" id="429701"/>
    <lineage>
        <taxon>Eukaryota</taxon>
        <taxon>Viridiplantae</taxon>
        <taxon>Streptophyta</taxon>
        <taxon>Embryophyta</taxon>
        <taxon>Tracheophyta</taxon>
        <taxon>Spermatophyta</taxon>
        <taxon>Magnoliopsida</taxon>
        <taxon>eudicotyledons</taxon>
        <taxon>Gunneridae</taxon>
        <taxon>Pentapetalae</taxon>
        <taxon>asterids</taxon>
        <taxon>lamiids</taxon>
        <taxon>Lamiales</taxon>
        <taxon>Bignoniaceae</taxon>
        <taxon>Crescentiina</taxon>
        <taxon>Tabebuia alliance</taxon>
        <taxon>Handroanthus</taxon>
    </lineage>
</organism>
<evidence type="ECO:0000256" key="6">
    <source>
        <dbReference type="ARBA" id="ARBA00022679"/>
    </source>
</evidence>
<dbReference type="PANTHER" id="PTHR11685">
    <property type="entry name" value="RBR FAMILY RING FINGER AND IBR DOMAIN-CONTAINING"/>
    <property type="match status" value="1"/>
</dbReference>
<evidence type="ECO:0000313" key="16">
    <source>
        <dbReference type="Proteomes" id="UP000231279"/>
    </source>
</evidence>
<dbReference type="UniPathway" id="UPA00143"/>
<dbReference type="GO" id="GO:0016874">
    <property type="term" value="F:ligase activity"/>
    <property type="evidence" value="ECO:0007669"/>
    <property type="project" value="UniProtKB-KW"/>
</dbReference>
<dbReference type="InterPro" id="IPR002867">
    <property type="entry name" value="IBR_dom"/>
</dbReference>
<evidence type="ECO:0000256" key="8">
    <source>
        <dbReference type="ARBA" id="ARBA00022737"/>
    </source>
</evidence>
<evidence type="ECO:0000256" key="2">
    <source>
        <dbReference type="ARBA" id="ARBA00001947"/>
    </source>
</evidence>
<keyword evidence="16" id="KW-1185">Reference proteome</keyword>
<evidence type="ECO:0000256" key="12">
    <source>
        <dbReference type="PROSITE-ProRule" id="PRU00175"/>
    </source>
</evidence>
<evidence type="ECO:0000256" key="5">
    <source>
        <dbReference type="ARBA" id="ARBA00012251"/>
    </source>
</evidence>
<dbReference type="PROSITE" id="PS51873">
    <property type="entry name" value="TRIAD"/>
    <property type="match status" value="1"/>
</dbReference>
<evidence type="ECO:0000259" key="14">
    <source>
        <dbReference type="PROSITE" id="PS51873"/>
    </source>
</evidence>
<dbReference type="EMBL" id="NKXS01000311">
    <property type="protein sequence ID" value="PIN25091.1"/>
    <property type="molecule type" value="Genomic_DNA"/>
</dbReference>
<comment type="catalytic activity">
    <reaction evidence="1">
        <text>[E2 ubiquitin-conjugating enzyme]-S-ubiquitinyl-L-cysteine + [acceptor protein]-L-lysine = [E2 ubiquitin-conjugating enzyme]-L-cysteine + [acceptor protein]-N(6)-ubiquitinyl-L-lysine.</text>
        <dbReference type="EC" id="2.3.2.31"/>
    </reaction>
</comment>
<evidence type="ECO:0000256" key="9">
    <source>
        <dbReference type="ARBA" id="ARBA00022771"/>
    </source>
</evidence>
<dbReference type="AlphaFoldDB" id="A0A2G9I5Q3"/>
<dbReference type="InterPro" id="IPR044066">
    <property type="entry name" value="TRIAD_supradom"/>
</dbReference>
<evidence type="ECO:0000256" key="1">
    <source>
        <dbReference type="ARBA" id="ARBA00001798"/>
    </source>
</evidence>
<dbReference type="SMART" id="SM00647">
    <property type="entry name" value="IBR"/>
    <property type="match status" value="2"/>
</dbReference>
<dbReference type="Proteomes" id="UP000231279">
    <property type="component" value="Unassembled WGS sequence"/>
</dbReference>
<name>A0A2G9I5Q3_9LAMI</name>
<dbReference type="GO" id="GO:0008270">
    <property type="term" value="F:zinc ion binding"/>
    <property type="evidence" value="ECO:0007669"/>
    <property type="project" value="UniProtKB-KW"/>
</dbReference>
<keyword evidence="11" id="KW-0862">Zinc</keyword>
<dbReference type="FunFam" id="1.20.120.1750:FF:000018">
    <property type="entry name" value="RBR-type E3 ubiquitin transferase"/>
    <property type="match status" value="1"/>
</dbReference>
<comment type="cofactor">
    <cofactor evidence="2">
        <name>Zn(2+)</name>
        <dbReference type="ChEBI" id="CHEBI:29105"/>
    </cofactor>
</comment>
<evidence type="ECO:0000256" key="3">
    <source>
        <dbReference type="ARBA" id="ARBA00003976"/>
    </source>
</evidence>
<comment type="similarity">
    <text evidence="4">Belongs to the RBR family. Ariadne subfamily.</text>
</comment>
<evidence type="ECO:0000256" key="10">
    <source>
        <dbReference type="ARBA" id="ARBA00022786"/>
    </source>
</evidence>
<dbReference type="GO" id="GO:0061630">
    <property type="term" value="F:ubiquitin protein ligase activity"/>
    <property type="evidence" value="ECO:0007669"/>
    <property type="project" value="UniProtKB-EC"/>
</dbReference>